<dbReference type="RefSeq" id="WP_270160703.1">
    <property type="nucleotide sequence ID" value="NZ_CP089391.1"/>
</dbReference>
<comment type="similarity">
    <text evidence="1">Belongs to the LysR transcriptional regulatory family.</text>
</comment>
<dbReference type="EMBL" id="CP089391">
    <property type="protein sequence ID" value="WBL75893.1"/>
    <property type="molecule type" value="Genomic_DNA"/>
</dbReference>
<name>A0ABY7MC49_9BRAD</name>
<dbReference type="InterPro" id="IPR058163">
    <property type="entry name" value="LysR-type_TF_proteobact-type"/>
</dbReference>
<dbReference type="PANTHER" id="PTHR30537:SF5">
    <property type="entry name" value="HTH-TYPE TRANSCRIPTIONAL ACTIVATOR TTDR-RELATED"/>
    <property type="match status" value="1"/>
</dbReference>
<keyword evidence="4" id="KW-1185">Reference proteome</keyword>
<dbReference type="PANTHER" id="PTHR30537">
    <property type="entry name" value="HTH-TYPE TRANSCRIPTIONAL REGULATOR"/>
    <property type="match status" value="1"/>
</dbReference>
<accession>A0ABY7MC49</accession>
<dbReference type="Proteomes" id="UP001179614">
    <property type="component" value="Chromosome"/>
</dbReference>
<feature type="domain" description="LysR substrate-binding" evidence="2">
    <location>
        <begin position="31"/>
        <end position="239"/>
    </location>
</feature>
<evidence type="ECO:0000313" key="4">
    <source>
        <dbReference type="Proteomes" id="UP001179614"/>
    </source>
</evidence>
<protein>
    <submittedName>
        <fullName evidence="3">Substrate binding domain-containing protein</fullName>
    </submittedName>
</protein>
<evidence type="ECO:0000259" key="2">
    <source>
        <dbReference type="Pfam" id="PF03466"/>
    </source>
</evidence>
<evidence type="ECO:0000256" key="1">
    <source>
        <dbReference type="ARBA" id="ARBA00009437"/>
    </source>
</evidence>
<gene>
    <name evidence="3" type="ORF">I3J27_22985</name>
</gene>
<dbReference type="Gene3D" id="3.40.190.290">
    <property type="match status" value="1"/>
</dbReference>
<evidence type="ECO:0000313" key="3">
    <source>
        <dbReference type="EMBL" id="WBL75893.1"/>
    </source>
</evidence>
<proteinExistence type="inferred from homology"/>
<organism evidence="3 4">
    <name type="scientific">Bradyrhizobium xenonodulans</name>
    <dbReference type="NCBI Taxonomy" id="2736875"/>
    <lineage>
        <taxon>Bacteria</taxon>
        <taxon>Pseudomonadati</taxon>
        <taxon>Pseudomonadota</taxon>
        <taxon>Alphaproteobacteria</taxon>
        <taxon>Hyphomicrobiales</taxon>
        <taxon>Nitrobacteraceae</taxon>
        <taxon>Bradyrhizobium</taxon>
    </lineage>
</organism>
<dbReference type="InterPro" id="IPR005119">
    <property type="entry name" value="LysR_subst-bd"/>
</dbReference>
<dbReference type="Pfam" id="PF03466">
    <property type="entry name" value="LysR_substrate"/>
    <property type="match status" value="1"/>
</dbReference>
<dbReference type="CDD" id="cd08422">
    <property type="entry name" value="PBP2_CrgA_like"/>
    <property type="match status" value="1"/>
</dbReference>
<reference evidence="3" key="1">
    <citation type="submission" date="2021-12" db="EMBL/GenBank/DDBJ databases">
        <title>Bradyrhizobium xenonodulans sp. nov.</title>
        <authorList>
            <person name="Claassens R."/>
            <person name="Venter S.N."/>
            <person name="Beukes C.W."/>
            <person name="Stepkowski T."/>
            <person name="Steenkamp E.T."/>
        </authorList>
    </citation>
    <scope>NUCLEOTIDE SEQUENCE</scope>
    <source>
        <strain evidence="3">14AB</strain>
    </source>
</reference>
<dbReference type="SUPFAM" id="SSF53850">
    <property type="entry name" value="Periplasmic binding protein-like II"/>
    <property type="match status" value="1"/>
</dbReference>
<sequence length="247" mass="27640">MTHDGERLLESARDLLRQAEQLDVMLDEATGGEAGRVRLAAPGAFLRACIAPKLPAILKANPALELELKVDDFGLDLGTEGIDIAIRFGSLDRHPGVTAKRLATFPWVLVATRRYVEFMREPRSVRDLKAHHQIGFRDPATGQLMPWQFQDPSDGTLIRMLPRKRVVVEDMSVAWAMVSRGLGIAWLPAWCGVKDLEGGRIVELLRGWRVPNIPVHAVQVSRKQMPTRIRSLLRVLSDSASTWEYHG</sequence>